<sequence length="102" mass="11672">MDHHERQAFWQQQVKQHHSSGLSARQFTEQKDLNYHQFMYWRKKFTRAQHEPSQPGFAKVEQSATIGQLSSQGLCINLPGGISITGIGHDNLGVLLSMLRQL</sequence>
<name>A0AAW7DTX2_9GAMM</name>
<evidence type="ECO:0000256" key="1">
    <source>
        <dbReference type="SAM" id="MobiDB-lite"/>
    </source>
</evidence>
<evidence type="ECO:0000313" key="3">
    <source>
        <dbReference type="Proteomes" id="UP001173465"/>
    </source>
</evidence>
<dbReference type="NCBIfam" id="NF047593">
    <property type="entry name" value="IS66_ISAeme5_TnpA"/>
    <property type="match status" value="1"/>
</dbReference>
<feature type="region of interest" description="Disordered" evidence="1">
    <location>
        <begin position="1"/>
        <end position="25"/>
    </location>
</feature>
<reference evidence="2" key="2">
    <citation type="journal article" date="2022" name="Sci. Total Environ.">
        <title>Prevalence, transmission, and molecular epidemiology of tet(X)-positive bacteria among humans, animals, and environmental niches in China: An epidemiological, and genomic-based study.</title>
        <authorList>
            <person name="Dong N."/>
            <person name="Zeng Y."/>
            <person name="Cai C."/>
            <person name="Sun C."/>
            <person name="Lu J."/>
            <person name="Liu C."/>
            <person name="Zhou H."/>
            <person name="Sun Q."/>
            <person name="Shu L."/>
            <person name="Wang H."/>
            <person name="Wang Y."/>
            <person name="Wang S."/>
            <person name="Wu C."/>
            <person name="Chan E.W."/>
            <person name="Chen G."/>
            <person name="Shen Z."/>
            <person name="Chen S."/>
            <person name="Zhang R."/>
        </authorList>
    </citation>
    <scope>NUCLEOTIDE SEQUENCE</scope>
    <source>
        <strain evidence="2">DF46-2-2</strain>
    </source>
</reference>
<reference evidence="2" key="1">
    <citation type="submission" date="2020-06" db="EMBL/GenBank/DDBJ databases">
        <authorList>
            <person name="Dong N."/>
        </authorList>
    </citation>
    <scope>NUCLEOTIDE SEQUENCE</scope>
    <source>
        <strain evidence="2">DF46-2-2</strain>
    </source>
</reference>
<organism evidence="2 3">
    <name type="scientific">Thiopseudomonas alkaliphila</name>
    <dbReference type="NCBI Taxonomy" id="1697053"/>
    <lineage>
        <taxon>Bacteria</taxon>
        <taxon>Pseudomonadati</taxon>
        <taxon>Pseudomonadota</taxon>
        <taxon>Gammaproteobacteria</taxon>
        <taxon>Pseudomonadales</taxon>
        <taxon>Pseudomonadaceae</taxon>
        <taxon>Thiopseudomonas</taxon>
    </lineage>
</organism>
<feature type="compositionally biased region" description="Polar residues" evidence="1">
    <location>
        <begin position="9"/>
        <end position="25"/>
    </location>
</feature>
<dbReference type="Proteomes" id="UP001173465">
    <property type="component" value="Unassembled WGS sequence"/>
</dbReference>
<gene>
    <name evidence="2" type="ORF">HX099_11490</name>
</gene>
<comment type="caution">
    <text evidence="2">The sequence shown here is derived from an EMBL/GenBank/DDBJ whole genome shotgun (WGS) entry which is preliminary data.</text>
</comment>
<dbReference type="AlphaFoldDB" id="A0AAW7DTX2"/>
<dbReference type="EMBL" id="JACANB010000013">
    <property type="protein sequence ID" value="MDM1697274.1"/>
    <property type="molecule type" value="Genomic_DNA"/>
</dbReference>
<dbReference type="RefSeq" id="WP_286594525.1">
    <property type="nucleotide sequence ID" value="NZ_JACANB010000013.1"/>
</dbReference>
<evidence type="ECO:0000313" key="2">
    <source>
        <dbReference type="EMBL" id="MDM1697274.1"/>
    </source>
</evidence>
<protein>
    <submittedName>
        <fullName evidence="2">IS66 family insertion sequence element accessory protein TnpB</fullName>
    </submittedName>
</protein>
<accession>A0AAW7DTX2</accession>
<proteinExistence type="predicted"/>